<dbReference type="Gene3D" id="2.60.40.10">
    <property type="entry name" value="Immunoglobulins"/>
    <property type="match status" value="1"/>
</dbReference>
<dbReference type="SUPFAM" id="SSF63825">
    <property type="entry name" value="YWTD domain"/>
    <property type="match status" value="1"/>
</dbReference>
<dbReference type="Gene3D" id="2.60.120.260">
    <property type="entry name" value="Galactose-binding domain-like"/>
    <property type="match status" value="2"/>
</dbReference>
<evidence type="ECO:0000256" key="1">
    <source>
        <dbReference type="ARBA" id="ARBA00022729"/>
    </source>
</evidence>
<organism evidence="4 5">
    <name type="scientific">Putridiphycobacter roseus</name>
    <dbReference type="NCBI Taxonomy" id="2219161"/>
    <lineage>
        <taxon>Bacteria</taxon>
        <taxon>Pseudomonadati</taxon>
        <taxon>Bacteroidota</taxon>
        <taxon>Flavobacteriia</taxon>
        <taxon>Flavobacteriales</taxon>
        <taxon>Crocinitomicaceae</taxon>
        <taxon>Putridiphycobacter</taxon>
    </lineage>
</organism>
<dbReference type="EMBL" id="QKSB01000011">
    <property type="protein sequence ID" value="PZE16166.1"/>
    <property type="molecule type" value="Genomic_DNA"/>
</dbReference>
<name>A0A2W1NDL5_9FLAO</name>
<dbReference type="Pfam" id="PF00801">
    <property type="entry name" value="PKD"/>
    <property type="match status" value="1"/>
</dbReference>
<dbReference type="RefSeq" id="WP_111064213.1">
    <property type="nucleotide sequence ID" value="NZ_JBHUCU010000009.1"/>
</dbReference>
<dbReference type="SUPFAM" id="SSF49299">
    <property type="entry name" value="PKD domain"/>
    <property type="match status" value="1"/>
</dbReference>
<keyword evidence="1 2" id="KW-0732">Signal</keyword>
<dbReference type="Proteomes" id="UP000249248">
    <property type="component" value="Unassembled WGS sequence"/>
</dbReference>
<evidence type="ECO:0000256" key="2">
    <source>
        <dbReference type="SAM" id="SignalP"/>
    </source>
</evidence>
<sequence>MKKKLLVLFLPIALCFSGKVIAQNQTINATILSSSDDAEEEILGGAMDLSSSDIEFTNDGGTEQIVGLRYDNLNIPNGSTIISAYIQFTTDEITTGNQVDVVMAFEDVANASAITSGNGDLSGRTYFGTSNAVLWTSIQDWATVGANGPAQQSPDLAAMLQIIVNKAGWSAGNAVLLGMVDPAVMNVPGYTGNTAKRTAESYDGSGGPVLHITYIPSADYQTGNFPVPTAAAWKFNDLGVDLTATNWTGTNYDDTAWVFGNGILGYGDSPNTTLSYGADPNNKYPTYYFRHIFNVSDASIYDSLVFNLLADDGAIVYLNGTEVYRTNLPATGVTYNTLAPNVISGADETTYFETKVNNTLLVNGINVVAVELHQNTLSSSDLSFDLSLGYELPPLSATTYPMAENGAWHYLDNGTSLDAVNWTVGSFDVSNWEHGPAGLGYTNTNVVTNLSFGPDPLNKYITTYFRRDIDIDLALLPDSVQLGLLRDDGAIVYINGVEIRRDNLAAGTISAADTALVTVSGSDETHFYTSNFSKNLFVQGVNTIAVELHQATSNSSDLGFDMFLKDAPIVNPPALGCAGGLDAHIGCFTSITPTGQTSNLIIPNGSHRFQAIFKQGDAYLDSVNTVPGNHDFTAYVGKNGSSVIGHLSVNHENTPGGVSILDVHYTDSTKLWSVDTIKKVDLYNSDLVTTTRNCSGGITPWGTILTAEESTNSGDVNGDGYEDVGWLVEIDPETAMVRSYGNGMQEKLWACGRISHENALILNDSITLYTGEDGGSSAVFKFVADNPADLSAGTLYALVLDAPLINNDPSSTTATWVQIPNTTTSDRNNTRTLAQGLGATNFNGVEDIEVNPITGQIYFAAKGKSRVYRFTDNGATVADFETFVGGTDYVLNTESGVYTEPWANGNDNLTFDDQGNLWVLQDGGLNYIWMVRPDHTQATPMVELFASFPVGSEPTGLTFSPDYKFGFVSVQHPSSSNTAQQDATLNNIAFDKSTTFVFSRDEFLGAQEPIAGFTTDNTTIYEGNTVTFTDTSLNYPTSRLWLFNGGTPTNSTNKVETVTFNTAGDYDIELYVSNVAGNDTEAKVNHITVLDPLGLDKTVFSNTLRVYPNPTAEILNVALDLKGTETVSITLFDLSGKLVANLVDASTGTDKWSFNLAAFGTSNQSLILEIKVDENRTTKVIQFNK</sequence>
<dbReference type="InterPro" id="IPR000601">
    <property type="entry name" value="PKD_dom"/>
</dbReference>
<dbReference type="InterPro" id="IPR026444">
    <property type="entry name" value="Secre_tail"/>
</dbReference>
<proteinExistence type="predicted"/>
<dbReference type="PROSITE" id="PS50093">
    <property type="entry name" value="PKD"/>
    <property type="match status" value="1"/>
</dbReference>
<dbReference type="InterPro" id="IPR013783">
    <property type="entry name" value="Ig-like_fold"/>
</dbReference>
<reference evidence="4 5" key="1">
    <citation type="submission" date="2018-06" db="EMBL/GenBank/DDBJ databases">
        <title>The draft genome sequence of Crocinitomix sp. SM1701.</title>
        <authorList>
            <person name="Zhang X."/>
        </authorList>
    </citation>
    <scope>NUCLEOTIDE SEQUENCE [LARGE SCALE GENOMIC DNA]</scope>
    <source>
        <strain evidence="4 5">SM1701</strain>
    </source>
</reference>
<evidence type="ECO:0000259" key="3">
    <source>
        <dbReference type="PROSITE" id="PS50093"/>
    </source>
</evidence>
<evidence type="ECO:0000313" key="4">
    <source>
        <dbReference type="EMBL" id="PZE16166.1"/>
    </source>
</evidence>
<keyword evidence="5" id="KW-1185">Reference proteome</keyword>
<evidence type="ECO:0000313" key="5">
    <source>
        <dbReference type="Proteomes" id="UP000249248"/>
    </source>
</evidence>
<dbReference type="InterPro" id="IPR008557">
    <property type="entry name" value="PhoX"/>
</dbReference>
<feature type="chain" id="PRO_5015848949" description="PKD domain-containing protein" evidence="2">
    <location>
        <begin position="23"/>
        <end position="1185"/>
    </location>
</feature>
<accession>A0A2W1NDL5</accession>
<protein>
    <recommendedName>
        <fullName evidence="3">PKD domain-containing protein</fullName>
    </recommendedName>
</protein>
<dbReference type="PANTHER" id="PTHR35399:SF2">
    <property type="entry name" value="DUF839 DOMAIN-CONTAINING PROTEIN"/>
    <property type="match status" value="1"/>
</dbReference>
<dbReference type="Pfam" id="PF18962">
    <property type="entry name" value="Por_Secre_tail"/>
    <property type="match status" value="1"/>
</dbReference>
<dbReference type="InterPro" id="IPR022409">
    <property type="entry name" value="PKD/Chitinase_dom"/>
</dbReference>
<dbReference type="CDD" id="cd00146">
    <property type="entry name" value="PKD"/>
    <property type="match status" value="1"/>
</dbReference>
<dbReference type="SMART" id="SM00089">
    <property type="entry name" value="PKD"/>
    <property type="match status" value="1"/>
</dbReference>
<dbReference type="OrthoDB" id="9801383at2"/>
<dbReference type="Pfam" id="PF05787">
    <property type="entry name" value="PhoX"/>
    <property type="match status" value="1"/>
</dbReference>
<dbReference type="AlphaFoldDB" id="A0A2W1NDL5"/>
<comment type="caution">
    <text evidence="4">The sequence shown here is derived from an EMBL/GenBank/DDBJ whole genome shotgun (WGS) entry which is preliminary data.</text>
</comment>
<gene>
    <name evidence="4" type="ORF">DNU06_14480</name>
</gene>
<feature type="signal peptide" evidence="2">
    <location>
        <begin position="1"/>
        <end position="22"/>
    </location>
</feature>
<feature type="domain" description="PKD" evidence="3">
    <location>
        <begin position="1009"/>
        <end position="1085"/>
    </location>
</feature>
<dbReference type="InterPro" id="IPR035986">
    <property type="entry name" value="PKD_dom_sf"/>
</dbReference>
<dbReference type="PANTHER" id="PTHR35399">
    <property type="entry name" value="SLR8030 PROTEIN"/>
    <property type="match status" value="1"/>
</dbReference>